<dbReference type="PROSITE" id="PS50006">
    <property type="entry name" value="FHA_DOMAIN"/>
    <property type="match status" value="1"/>
</dbReference>
<evidence type="ECO:0000256" key="1">
    <source>
        <dbReference type="SAM" id="MobiDB-lite"/>
    </source>
</evidence>
<dbReference type="EMBL" id="CP036298">
    <property type="protein sequence ID" value="QDV24050.1"/>
    <property type="molecule type" value="Genomic_DNA"/>
</dbReference>
<keyword evidence="4" id="KW-1185">Reference proteome</keyword>
<dbReference type="RefSeq" id="WP_145077430.1">
    <property type="nucleotide sequence ID" value="NZ_CP036298.1"/>
</dbReference>
<proteinExistence type="predicted"/>
<feature type="domain" description="FHA" evidence="2">
    <location>
        <begin position="24"/>
        <end position="74"/>
    </location>
</feature>
<sequence length="145" mass="16078">MYKLVLKNHVDGLSACSWFFTPPAVVGREPGIALCIDHDSISRKHCQLALNAEGALLIKDLGSTNGTYVNDSRVQQAILMPGQVIQIGALLLEVDFSSAEDQQTRVKRPTTTRPQGSVYATQPMEPFKPVPLREEKSWWAKLMGR</sequence>
<dbReference type="InterPro" id="IPR008984">
    <property type="entry name" value="SMAD_FHA_dom_sf"/>
</dbReference>
<dbReference type="KEGG" id="ahel:Q31a_23630"/>
<protein>
    <submittedName>
        <fullName evidence="3">Glycogen accumulation regulator GarA</fullName>
    </submittedName>
</protein>
<reference evidence="3 4" key="1">
    <citation type="submission" date="2019-02" db="EMBL/GenBank/DDBJ databases">
        <title>Deep-cultivation of Planctomycetes and their phenomic and genomic characterization uncovers novel biology.</title>
        <authorList>
            <person name="Wiegand S."/>
            <person name="Jogler M."/>
            <person name="Boedeker C."/>
            <person name="Pinto D."/>
            <person name="Vollmers J."/>
            <person name="Rivas-Marin E."/>
            <person name="Kohn T."/>
            <person name="Peeters S.H."/>
            <person name="Heuer A."/>
            <person name="Rast P."/>
            <person name="Oberbeckmann S."/>
            <person name="Bunk B."/>
            <person name="Jeske O."/>
            <person name="Meyerdierks A."/>
            <person name="Storesund J.E."/>
            <person name="Kallscheuer N."/>
            <person name="Luecker S."/>
            <person name="Lage O.M."/>
            <person name="Pohl T."/>
            <person name="Merkel B.J."/>
            <person name="Hornburger P."/>
            <person name="Mueller R.-W."/>
            <person name="Bruemmer F."/>
            <person name="Labrenz M."/>
            <person name="Spormann A.M."/>
            <person name="Op den Camp H."/>
            <person name="Overmann J."/>
            <person name="Amann R."/>
            <person name="Jetten M.S.M."/>
            <person name="Mascher T."/>
            <person name="Medema M.H."/>
            <person name="Devos D.P."/>
            <person name="Kaster A.-K."/>
            <person name="Ovreas L."/>
            <person name="Rohde M."/>
            <person name="Galperin M.Y."/>
            <person name="Jogler C."/>
        </authorList>
    </citation>
    <scope>NUCLEOTIDE SEQUENCE [LARGE SCALE GENOMIC DNA]</scope>
    <source>
        <strain evidence="3 4">Q31a</strain>
    </source>
</reference>
<dbReference type="PANTHER" id="PTHR23308">
    <property type="entry name" value="NUCLEAR INHIBITOR OF PROTEIN PHOSPHATASE-1"/>
    <property type="match status" value="1"/>
</dbReference>
<name>A0A518G634_9BACT</name>
<accession>A0A518G634</accession>
<organism evidence="3 4">
    <name type="scientific">Aureliella helgolandensis</name>
    <dbReference type="NCBI Taxonomy" id="2527968"/>
    <lineage>
        <taxon>Bacteria</taxon>
        <taxon>Pseudomonadati</taxon>
        <taxon>Planctomycetota</taxon>
        <taxon>Planctomycetia</taxon>
        <taxon>Pirellulales</taxon>
        <taxon>Pirellulaceae</taxon>
        <taxon>Aureliella</taxon>
    </lineage>
</organism>
<feature type="region of interest" description="Disordered" evidence="1">
    <location>
        <begin position="102"/>
        <end position="124"/>
    </location>
</feature>
<gene>
    <name evidence="3" type="primary">garA</name>
    <name evidence="3" type="ORF">Q31a_23630</name>
</gene>
<dbReference type="SUPFAM" id="SSF49879">
    <property type="entry name" value="SMAD/FHA domain"/>
    <property type="match status" value="1"/>
</dbReference>
<dbReference type="InterPro" id="IPR050923">
    <property type="entry name" value="Cell_Proc_Reg/RNA_Proc"/>
</dbReference>
<dbReference type="AlphaFoldDB" id="A0A518G634"/>
<dbReference type="Proteomes" id="UP000318017">
    <property type="component" value="Chromosome"/>
</dbReference>
<dbReference type="SMART" id="SM00240">
    <property type="entry name" value="FHA"/>
    <property type="match status" value="1"/>
</dbReference>
<dbReference type="CDD" id="cd00060">
    <property type="entry name" value="FHA"/>
    <property type="match status" value="1"/>
</dbReference>
<evidence type="ECO:0000259" key="2">
    <source>
        <dbReference type="PROSITE" id="PS50006"/>
    </source>
</evidence>
<dbReference type="OrthoDB" id="277679at2"/>
<evidence type="ECO:0000313" key="3">
    <source>
        <dbReference type="EMBL" id="QDV24050.1"/>
    </source>
</evidence>
<evidence type="ECO:0000313" key="4">
    <source>
        <dbReference type="Proteomes" id="UP000318017"/>
    </source>
</evidence>
<dbReference type="Gene3D" id="2.60.200.20">
    <property type="match status" value="1"/>
</dbReference>
<dbReference type="InterPro" id="IPR000253">
    <property type="entry name" value="FHA_dom"/>
</dbReference>
<dbReference type="Pfam" id="PF00498">
    <property type="entry name" value="FHA"/>
    <property type="match status" value="1"/>
</dbReference>
<feature type="compositionally biased region" description="Polar residues" evidence="1">
    <location>
        <begin position="111"/>
        <end position="120"/>
    </location>
</feature>